<feature type="transmembrane region" description="Helical" evidence="5">
    <location>
        <begin position="290"/>
        <end position="312"/>
    </location>
</feature>
<feature type="transmembrane region" description="Helical" evidence="5">
    <location>
        <begin position="324"/>
        <end position="346"/>
    </location>
</feature>
<dbReference type="InterPro" id="IPR018086">
    <property type="entry name" value="NADH_UbQ_OxRdtase_su1_CS"/>
</dbReference>
<name>A0A381P3I3_9ZZZZ</name>
<dbReference type="Pfam" id="PF00146">
    <property type="entry name" value="NADHdh"/>
    <property type="match status" value="1"/>
</dbReference>
<gene>
    <name evidence="6" type="ORF">METZ01_LOCUS14349</name>
</gene>
<feature type="transmembrane region" description="Helical" evidence="5">
    <location>
        <begin position="198"/>
        <end position="218"/>
    </location>
</feature>
<dbReference type="InterPro" id="IPR001694">
    <property type="entry name" value="NADH_UbQ_OxRdtase_su1/FPO"/>
</dbReference>
<sequence>MNQFLPSFSGNGILLLTAMLIPCLLLFGFITIYALVVIYAELKVSSFIQDKVGPMGQGFGFHAGKWGLLQPVADALKLLTKEDIIPGSANKVLFIMAPFMIFIGAFISFVALPFGESIIVTDLNIGIFYILGVGSLAVISLILAGWSSNNKWSLYGAMRSAAQIVSYEIPAGISLITVIIITGSLNMQEIIAYQQGGIFNWILFDNPFIPIAFVIYFISALAETNRTPFDLPESESELVAGFVTEYSGMRYAFFFLSEYANMFVVSAVAATGFLGGWQSPVSGYLDSPGWGVFWMISKIAFLIFIMIWIRWTVPRLRVDQLMNVCWKVFLPIGLINIFGVSIWTVLFG</sequence>
<evidence type="ECO:0000256" key="4">
    <source>
        <dbReference type="ARBA" id="ARBA00023136"/>
    </source>
</evidence>
<dbReference type="PANTHER" id="PTHR11432:SF3">
    <property type="entry name" value="NADH-UBIQUINONE OXIDOREDUCTASE CHAIN 1"/>
    <property type="match status" value="1"/>
</dbReference>
<dbReference type="PROSITE" id="PS00668">
    <property type="entry name" value="COMPLEX1_ND1_2"/>
    <property type="match status" value="1"/>
</dbReference>
<keyword evidence="4 5" id="KW-0472">Membrane</keyword>
<evidence type="ECO:0000313" key="6">
    <source>
        <dbReference type="EMBL" id="SUZ61495.1"/>
    </source>
</evidence>
<feature type="transmembrane region" description="Helical" evidence="5">
    <location>
        <begin position="259"/>
        <end position="278"/>
    </location>
</feature>
<dbReference type="NCBIfam" id="NF004741">
    <property type="entry name" value="PRK06076.1-2"/>
    <property type="match status" value="1"/>
</dbReference>
<evidence type="ECO:0000256" key="2">
    <source>
        <dbReference type="ARBA" id="ARBA00022692"/>
    </source>
</evidence>
<feature type="transmembrane region" description="Helical" evidence="5">
    <location>
        <begin position="92"/>
        <end position="114"/>
    </location>
</feature>
<dbReference type="GO" id="GO:0009060">
    <property type="term" value="P:aerobic respiration"/>
    <property type="evidence" value="ECO:0007669"/>
    <property type="project" value="TreeGrafter"/>
</dbReference>
<dbReference type="AlphaFoldDB" id="A0A381P3I3"/>
<proteinExistence type="inferred from homology"/>
<reference evidence="6" key="1">
    <citation type="submission" date="2018-05" db="EMBL/GenBank/DDBJ databases">
        <authorList>
            <person name="Lanie J.A."/>
            <person name="Ng W.-L."/>
            <person name="Kazmierczak K.M."/>
            <person name="Andrzejewski T.M."/>
            <person name="Davidsen T.M."/>
            <person name="Wayne K.J."/>
            <person name="Tettelin H."/>
            <person name="Glass J.I."/>
            <person name="Rusch D."/>
            <person name="Podicherti R."/>
            <person name="Tsui H.-C.T."/>
            <person name="Winkler M.E."/>
        </authorList>
    </citation>
    <scope>NUCLEOTIDE SEQUENCE</scope>
</reference>
<keyword evidence="3 5" id="KW-1133">Transmembrane helix</keyword>
<keyword evidence="2 5" id="KW-0812">Transmembrane</keyword>
<protein>
    <submittedName>
        <fullName evidence="6">Uncharacterized protein</fullName>
    </submittedName>
</protein>
<dbReference type="PANTHER" id="PTHR11432">
    <property type="entry name" value="NADH DEHYDROGENASE SUBUNIT 1"/>
    <property type="match status" value="1"/>
</dbReference>
<dbReference type="PROSITE" id="PS00667">
    <property type="entry name" value="COMPLEX1_ND1_1"/>
    <property type="match status" value="1"/>
</dbReference>
<dbReference type="GO" id="GO:0003954">
    <property type="term" value="F:NADH dehydrogenase activity"/>
    <property type="evidence" value="ECO:0007669"/>
    <property type="project" value="TreeGrafter"/>
</dbReference>
<accession>A0A381P3I3</accession>
<evidence type="ECO:0000256" key="3">
    <source>
        <dbReference type="ARBA" id="ARBA00022989"/>
    </source>
</evidence>
<comment type="subcellular location">
    <subcellularLocation>
        <location evidence="1">Membrane</location>
        <topology evidence="1">Multi-pass membrane protein</topology>
    </subcellularLocation>
</comment>
<evidence type="ECO:0000256" key="5">
    <source>
        <dbReference type="SAM" id="Phobius"/>
    </source>
</evidence>
<organism evidence="6">
    <name type="scientific">marine metagenome</name>
    <dbReference type="NCBI Taxonomy" id="408172"/>
    <lineage>
        <taxon>unclassified sequences</taxon>
        <taxon>metagenomes</taxon>
        <taxon>ecological metagenomes</taxon>
    </lineage>
</organism>
<evidence type="ECO:0000256" key="1">
    <source>
        <dbReference type="ARBA" id="ARBA00004141"/>
    </source>
</evidence>
<feature type="transmembrane region" description="Helical" evidence="5">
    <location>
        <begin position="167"/>
        <end position="186"/>
    </location>
</feature>
<dbReference type="EMBL" id="UINC01000808">
    <property type="protein sequence ID" value="SUZ61495.1"/>
    <property type="molecule type" value="Genomic_DNA"/>
</dbReference>
<feature type="transmembrane region" description="Helical" evidence="5">
    <location>
        <begin position="12"/>
        <end position="40"/>
    </location>
</feature>
<dbReference type="HAMAP" id="MF_01350">
    <property type="entry name" value="NDH1_NuoH"/>
    <property type="match status" value="1"/>
</dbReference>
<dbReference type="GO" id="GO:0016020">
    <property type="term" value="C:membrane"/>
    <property type="evidence" value="ECO:0007669"/>
    <property type="project" value="UniProtKB-SubCell"/>
</dbReference>
<feature type="transmembrane region" description="Helical" evidence="5">
    <location>
        <begin position="126"/>
        <end position="146"/>
    </location>
</feature>